<dbReference type="InterPro" id="IPR032675">
    <property type="entry name" value="LRR_dom_sf"/>
</dbReference>
<evidence type="ECO:0000313" key="3">
    <source>
        <dbReference type="EMBL" id="KAJ0405108.1"/>
    </source>
</evidence>
<accession>A0AAD5LPG9</accession>
<reference evidence="3" key="1">
    <citation type="submission" date="2021-12" db="EMBL/GenBank/DDBJ databases">
        <title>Prjna785345.</title>
        <authorList>
            <person name="Rujirawat T."/>
            <person name="Krajaejun T."/>
        </authorList>
    </citation>
    <scope>NUCLEOTIDE SEQUENCE</scope>
    <source>
        <strain evidence="3">Pi057C3</strain>
    </source>
</reference>
<keyword evidence="2" id="KW-0472">Membrane</keyword>
<feature type="transmembrane region" description="Helical" evidence="2">
    <location>
        <begin position="53"/>
        <end position="77"/>
    </location>
</feature>
<proteinExistence type="predicted"/>
<feature type="region of interest" description="Disordered" evidence="1">
    <location>
        <begin position="1"/>
        <end position="32"/>
    </location>
</feature>
<evidence type="ECO:0000313" key="4">
    <source>
        <dbReference type="Proteomes" id="UP001209570"/>
    </source>
</evidence>
<dbReference type="SUPFAM" id="SSF52058">
    <property type="entry name" value="L domain-like"/>
    <property type="match status" value="1"/>
</dbReference>
<sequence>MQMETEGPRLTDMLSQSQTPRNMPRPGETSARKSVTDSAVVLVLPKRLYRLSWIALLLLHVVVGVYSLLVAMLYQFLRKPELEYYFMYDDVWFINGAMDTRVLVSTTNVDLALKIYPFFECWFCMSGVKTLLREEHPMAPHLERLATTGGTIIQTSRHAGQQAATAQGPSIDLLRRRQTTTLLVPYRGPPVRWLQAFHVLFILLAVLVTTCHVLARIPTPTTSGCRLPVHPWFTTQYACSVLEINCYRRGIGGDAASVASVLRAFHHETIMSVIVMHCPALEIPPELQRLRSLIGFEIFNSTLLHWPKEAALTGRHHPALTFVALAYINMTDIPDGLTAETIDPLMDVEMSRTNLTTLPLAILDAWPQLSTFSIEYSDFTELPAFLTQFPRVSTLSFAGNRLQSLPDDLFRNFQFLIDSNFARNPLRAIPPSLSPENNPFFNLLRVSSTEVATLPEGVVGLMRKHPFELYVDATPLCRHVQADESSQLPSDIARQISASCSPASRYTWLEDAFYPLFVTIPHRQL</sequence>
<dbReference type="Gene3D" id="3.80.10.10">
    <property type="entry name" value="Ribonuclease Inhibitor"/>
    <property type="match status" value="1"/>
</dbReference>
<organism evidence="3 4">
    <name type="scientific">Pythium insidiosum</name>
    <name type="common">Pythiosis disease agent</name>
    <dbReference type="NCBI Taxonomy" id="114742"/>
    <lineage>
        <taxon>Eukaryota</taxon>
        <taxon>Sar</taxon>
        <taxon>Stramenopiles</taxon>
        <taxon>Oomycota</taxon>
        <taxon>Peronosporomycetes</taxon>
        <taxon>Pythiales</taxon>
        <taxon>Pythiaceae</taxon>
        <taxon>Pythium</taxon>
    </lineage>
</organism>
<gene>
    <name evidence="3" type="ORF">P43SY_000519</name>
</gene>
<evidence type="ECO:0000256" key="1">
    <source>
        <dbReference type="SAM" id="MobiDB-lite"/>
    </source>
</evidence>
<comment type="caution">
    <text evidence="3">The sequence shown here is derived from an EMBL/GenBank/DDBJ whole genome shotgun (WGS) entry which is preliminary data.</text>
</comment>
<keyword evidence="4" id="KW-1185">Reference proteome</keyword>
<keyword evidence="2" id="KW-0812">Transmembrane</keyword>
<dbReference type="AlphaFoldDB" id="A0AAD5LPG9"/>
<keyword evidence="2" id="KW-1133">Transmembrane helix</keyword>
<protein>
    <recommendedName>
        <fullName evidence="5">TKL protein kinase</fullName>
    </recommendedName>
</protein>
<dbReference type="EMBL" id="JAKCXM010000050">
    <property type="protein sequence ID" value="KAJ0405108.1"/>
    <property type="molecule type" value="Genomic_DNA"/>
</dbReference>
<evidence type="ECO:0000256" key="2">
    <source>
        <dbReference type="SAM" id="Phobius"/>
    </source>
</evidence>
<name>A0AAD5LPG9_PYTIN</name>
<evidence type="ECO:0008006" key="5">
    <source>
        <dbReference type="Google" id="ProtNLM"/>
    </source>
</evidence>
<dbReference type="Proteomes" id="UP001209570">
    <property type="component" value="Unassembled WGS sequence"/>
</dbReference>